<proteinExistence type="inferred from homology"/>
<dbReference type="EC" id="2.5.1.17" evidence="3"/>
<comment type="similarity">
    <text evidence="2">Belongs to the Cob(I)alamin adenosyltransferase family.</text>
</comment>
<dbReference type="AlphaFoldDB" id="A0A9D2EL62"/>
<evidence type="ECO:0000256" key="6">
    <source>
        <dbReference type="ARBA" id="ARBA00022679"/>
    </source>
</evidence>
<dbReference type="Gene3D" id="1.20.1200.10">
    <property type="entry name" value="Cobalamin adenosyltransferase-like"/>
    <property type="match status" value="1"/>
</dbReference>
<evidence type="ECO:0000313" key="16">
    <source>
        <dbReference type="EMBL" id="HIZ39528.1"/>
    </source>
</evidence>
<comment type="catalytic activity">
    <reaction evidence="13">
        <text>2 cob(II)alamin + reduced [electron-transfer flavoprotein] + 2 ATP = 2 adenosylcob(III)alamin + 2 triphosphate + oxidized [electron-transfer flavoprotein] + 3 H(+)</text>
        <dbReference type="Rhea" id="RHEA:28671"/>
        <dbReference type="Rhea" id="RHEA-COMP:10685"/>
        <dbReference type="Rhea" id="RHEA-COMP:10686"/>
        <dbReference type="ChEBI" id="CHEBI:15378"/>
        <dbReference type="ChEBI" id="CHEBI:16304"/>
        <dbReference type="ChEBI" id="CHEBI:18036"/>
        <dbReference type="ChEBI" id="CHEBI:18408"/>
        <dbReference type="ChEBI" id="CHEBI:30616"/>
        <dbReference type="ChEBI" id="CHEBI:57692"/>
        <dbReference type="ChEBI" id="CHEBI:58307"/>
        <dbReference type="EC" id="2.5.1.17"/>
    </reaction>
</comment>
<dbReference type="GO" id="GO:0009236">
    <property type="term" value="P:cobalamin biosynthetic process"/>
    <property type="evidence" value="ECO:0007669"/>
    <property type="project" value="UniProtKB-KW"/>
</dbReference>
<dbReference type="SUPFAM" id="SSF143744">
    <property type="entry name" value="GlcG-like"/>
    <property type="match status" value="1"/>
</dbReference>
<dbReference type="PANTHER" id="PTHR12213">
    <property type="entry name" value="CORRINOID ADENOSYLTRANSFERASE"/>
    <property type="match status" value="1"/>
</dbReference>
<dbReference type="PANTHER" id="PTHR12213:SF0">
    <property type="entry name" value="CORRINOID ADENOSYLTRANSFERASE MMAB"/>
    <property type="match status" value="1"/>
</dbReference>
<evidence type="ECO:0000259" key="15">
    <source>
        <dbReference type="Pfam" id="PF01923"/>
    </source>
</evidence>
<evidence type="ECO:0000256" key="10">
    <source>
        <dbReference type="ARBA" id="ARBA00033334"/>
    </source>
</evidence>
<keyword evidence="7" id="KW-0547">Nucleotide-binding</keyword>
<dbReference type="Pfam" id="PF01923">
    <property type="entry name" value="Cob_adeno_trans"/>
    <property type="match status" value="1"/>
</dbReference>
<dbReference type="EMBL" id="DXBR01000056">
    <property type="protein sequence ID" value="HIZ39528.1"/>
    <property type="molecule type" value="Genomic_DNA"/>
</dbReference>
<comment type="caution">
    <text evidence="16">The sequence shown here is derived from an EMBL/GenBank/DDBJ whole genome shotgun (WGS) entry which is preliminary data.</text>
</comment>
<evidence type="ECO:0000256" key="13">
    <source>
        <dbReference type="ARBA" id="ARBA00048692"/>
    </source>
</evidence>
<comment type="pathway">
    <text evidence="1">Cofactor biosynthesis; adenosylcobalamin biosynthesis; adenosylcobalamin from cob(II)yrinate a,c-diamide: step 2/7.</text>
</comment>
<evidence type="ECO:0000256" key="9">
    <source>
        <dbReference type="ARBA" id="ARBA00031529"/>
    </source>
</evidence>
<reference evidence="16" key="2">
    <citation type="submission" date="2021-04" db="EMBL/GenBank/DDBJ databases">
        <authorList>
            <person name="Gilroy R."/>
        </authorList>
    </citation>
    <scope>NUCLEOTIDE SEQUENCE</scope>
    <source>
        <strain evidence="16">CHK179-28034</strain>
    </source>
</reference>
<dbReference type="GO" id="GO:0005524">
    <property type="term" value="F:ATP binding"/>
    <property type="evidence" value="ECO:0007669"/>
    <property type="project" value="UniProtKB-KW"/>
</dbReference>
<evidence type="ECO:0000256" key="4">
    <source>
        <dbReference type="ARBA" id="ARBA00020963"/>
    </source>
</evidence>
<dbReference type="Gene3D" id="3.30.450.150">
    <property type="entry name" value="Haem-degrading domain"/>
    <property type="match status" value="1"/>
</dbReference>
<dbReference type="InterPro" id="IPR005624">
    <property type="entry name" value="PduO/GlcC-like"/>
</dbReference>
<evidence type="ECO:0000313" key="17">
    <source>
        <dbReference type="Proteomes" id="UP000824049"/>
    </source>
</evidence>
<dbReference type="InterPro" id="IPR029499">
    <property type="entry name" value="PduO-typ"/>
</dbReference>
<evidence type="ECO:0000256" key="3">
    <source>
        <dbReference type="ARBA" id="ARBA00012454"/>
    </source>
</evidence>
<keyword evidence="8" id="KW-0067">ATP-binding</keyword>
<evidence type="ECO:0000256" key="5">
    <source>
        <dbReference type="ARBA" id="ARBA00022573"/>
    </source>
</evidence>
<dbReference type="InterPro" id="IPR016030">
    <property type="entry name" value="CblAdoTrfase-like"/>
</dbReference>
<evidence type="ECO:0000256" key="14">
    <source>
        <dbReference type="SAM" id="Coils"/>
    </source>
</evidence>
<gene>
    <name evidence="16" type="ORF">H9968_06335</name>
</gene>
<evidence type="ECO:0000256" key="1">
    <source>
        <dbReference type="ARBA" id="ARBA00005121"/>
    </source>
</evidence>
<protein>
    <recommendedName>
        <fullName evidence="4">Corrinoid adenosyltransferase</fullName>
        <ecNumber evidence="3">2.5.1.17</ecNumber>
    </recommendedName>
    <alternativeName>
        <fullName evidence="9">Cob(II)alamin adenosyltransferase</fullName>
    </alternativeName>
    <alternativeName>
        <fullName evidence="11">Cob(II)yrinic acid a,c-diamide adenosyltransferase</fullName>
    </alternativeName>
    <alternativeName>
        <fullName evidence="10">Cobinamide/cobalamin adenosyltransferase</fullName>
    </alternativeName>
</protein>
<dbReference type="InterPro" id="IPR036451">
    <property type="entry name" value="CblAdoTrfase-like_sf"/>
</dbReference>
<evidence type="ECO:0000256" key="2">
    <source>
        <dbReference type="ARBA" id="ARBA00007487"/>
    </source>
</evidence>
<dbReference type="SUPFAM" id="SSF89028">
    <property type="entry name" value="Cobalamin adenosyltransferase-like"/>
    <property type="match status" value="1"/>
</dbReference>
<evidence type="ECO:0000256" key="11">
    <source>
        <dbReference type="ARBA" id="ARBA00033354"/>
    </source>
</evidence>
<dbReference type="InterPro" id="IPR038084">
    <property type="entry name" value="PduO/GlcC-like_sf"/>
</dbReference>
<name>A0A9D2EL62_9FIRM</name>
<comment type="catalytic activity">
    <reaction evidence="12">
        <text>2 cob(II)yrinate a,c diamide + reduced [electron-transfer flavoprotein] + 2 ATP = 2 adenosylcob(III)yrinate a,c-diamide + 2 triphosphate + oxidized [electron-transfer flavoprotein] + 3 H(+)</text>
        <dbReference type="Rhea" id="RHEA:11528"/>
        <dbReference type="Rhea" id="RHEA-COMP:10685"/>
        <dbReference type="Rhea" id="RHEA-COMP:10686"/>
        <dbReference type="ChEBI" id="CHEBI:15378"/>
        <dbReference type="ChEBI" id="CHEBI:18036"/>
        <dbReference type="ChEBI" id="CHEBI:30616"/>
        <dbReference type="ChEBI" id="CHEBI:57692"/>
        <dbReference type="ChEBI" id="CHEBI:58307"/>
        <dbReference type="ChEBI" id="CHEBI:58503"/>
        <dbReference type="ChEBI" id="CHEBI:58537"/>
        <dbReference type="EC" id="2.5.1.17"/>
    </reaction>
</comment>
<evidence type="ECO:0000256" key="7">
    <source>
        <dbReference type="ARBA" id="ARBA00022741"/>
    </source>
</evidence>
<reference evidence="16" key="1">
    <citation type="journal article" date="2021" name="PeerJ">
        <title>Extensive microbial diversity within the chicken gut microbiome revealed by metagenomics and culture.</title>
        <authorList>
            <person name="Gilroy R."/>
            <person name="Ravi A."/>
            <person name="Getino M."/>
            <person name="Pursley I."/>
            <person name="Horton D.L."/>
            <person name="Alikhan N.F."/>
            <person name="Baker D."/>
            <person name="Gharbi K."/>
            <person name="Hall N."/>
            <person name="Watson M."/>
            <person name="Adriaenssens E.M."/>
            <person name="Foster-Nyarko E."/>
            <person name="Jarju S."/>
            <person name="Secka A."/>
            <person name="Antonio M."/>
            <person name="Oren A."/>
            <person name="Chaudhuri R.R."/>
            <person name="La Ragione R."/>
            <person name="Hildebrand F."/>
            <person name="Pallen M.J."/>
        </authorList>
    </citation>
    <scope>NUCLEOTIDE SEQUENCE</scope>
    <source>
        <strain evidence="16">CHK179-28034</strain>
    </source>
</reference>
<feature type="coiled-coil region" evidence="14">
    <location>
        <begin position="163"/>
        <end position="190"/>
    </location>
</feature>
<dbReference type="Pfam" id="PF03928">
    <property type="entry name" value="HbpS-like"/>
    <property type="match status" value="1"/>
</dbReference>
<sequence length="339" mass="36831">MANIYTKTGDKGTTGLYGGSRVDKDSLNVDVYGTIDEAISALGVAYAQTESPDIREYINHIQKRMFQAGAEFASDERGMEMLKDKIGEADIKYLEDIVDQSTEVNGLMREFVVPGVNPSSAALHVARTVVRRAERKITTLAREIPVRDELRKYINRLSDACFAMARLEEARAQQQEIEELKEAVRKVVKETMGGDGNKGECKMDMSLKSLKKMAEFVEEKANEIGVPMVFSAVDEGGNLLYFQRMEGALLISVKVSQDKAYTACALKCPTAALADVTKPGDSLWSLHNSGDGRIVCFGGGYPIEVDGKVIGAIGVSGGTAEEDMAVATYALEKMQGGNA</sequence>
<keyword evidence="6 16" id="KW-0808">Transferase</keyword>
<keyword evidence="14" id="KW-0175">Coiled coil</keyword>
<evidence type="ECO:0000256" key="12">
    <source>
        <dbReference type="ARBA" id="ARBA00048555"/>
    </source>
</evidence>
<feature type="domain" description="Cobalamin adenosyltransferase-like" evidence="15">
    <location>
        <begin position="4"/>
        <end position="167"/>
    </location>
</feature>
<dbReference type="GO" id="GO:0008817">
    <property type="term" value="F:corrinoid adenosyltransferase activity"/>
    <property type="evidence" value="ECO:0007669"/>
    <property type="project" value="UniProtKB-EC"/>
</dbReference>
<accession>A0A9D2EL62</accession>
<organism evidence="16 17">
    <name type="scientific">Candidatus Anaerobutyricum stercoris</name>
    <dbReference type="NCBI Taxonomy" id="2838457"/>
    <lineage>
        <taxon>Bacteria</taxon>
        <taxon>Bacillati</taxon>
        <taxon>Bacillota</taxon>
        <taxon>Clostridia</taxon>
        <taxon>Lachnospirales</taxon>
        <taxon>Lachnospiraceae</taxon>
        <taxon>Anaerobutyricum</taxon>
    </lineage>
</organism>
<keyword evidence="5" id="KW-0169">Cobalamin biosynthesis</keyword>
<dbReference type="NCBIfam" id="TIGR00636">
    <property type="entry name" value="PduO_Nterm"/>
    <property type="match status" value="1"/>
</dbReference>
<dbReference type="Proteomes" id="UP000824049">
    <property type="component" value="Unassembled WGS sequence"/>
</dbReference>
<evidence type="ECO:0000256" key="8">
    <source>
        <dbReference type="ARBA" id="ARBA00022840"/>
    </source>
</evidence>